<evidence type="ECO:0000256" key="1">
    <source>
        <dbReference type="ARBA" id="ARBA00023125"/>
    </source>
</evidence>
<dbReference type="Proteomes" id="UP000236291">
    <property type="component" value="Unassembled WGS sequence"/>
</dbReference>
<accession>A0A2K3KKY9</accession>
<dbReference type="Pfam" id="PF16900">
    <property type="entry name" value="REPA_OB_2"/>
    <property type="match status" value="1"/>
</dbReference>
<dbReference type="STRING" id="57577.A0A2K3KKY9"/>
<evidence type="ECO:0000313" key="3">
    <source>
        <dbReference type="EMBL" id="PNX66947.1"/>
    </source>
</evidence>
<dbReference type="InterPro" id="IPR012340">
    <property type="entry name" value="NA-bd_OB-fold"/>
</dbReference>
<proteinExistence type="predicted"/>
<dbReference type="AlphaFoldDB" id="A0A2K3KKY9"/>
<feature type="non-terminal residue" evidence="3">
    <location>
        <position position="50"/>
    </location>
</feature>
<reference evidence="3 4" key="1">
    <citation type="journal article" date="2014" name="Am. J. Bot.">
        <title>Genome assembly and annotation for red clover (Trifolium pratense; Fabaceae).</title>
        <authorList>
            <person name="Istvanek J."/>
            <person name="Jaros M."/>
            <person name="Krenek A."/>
            <person name="Repkova J."/>
        </authorList>
    </citation>
    <scope>NUCLEOTIDE SEQUENCE [LARGE SCALE GENOMIC DNA]</scope>
    <source>
        <strain evidence="4">cv. Tatra</strain>
        <tissue evidence="3">Young leaves</tissue>
    </source>
</reference>
<dbReference type="EMBL" id="ASHM01100581">
    <property type="protein sequence ID" value="PNX66947.1"/>
    <property type="molecule type" value="Genomic_DNA"/>
</dbReference>
<reference evidence="3 4" key="2">
    <citation type="journal article" date="2017" name="Front. Plant Sci.">
        <title>Gene Classification and Mining of Molecular Markers Useful in Red Clover (Trifolium pratense) Breeding.</title>
        <authorList>
            <person name="Istvanek J."/>
            <person name="Dluhosova J."/>
            <person name="Dluhos P."/>
            <person name="Patkova L."/>
            <person name="Nedelnik J."/>
            <person name="Repkova J."/>
        </authorList>
    </citation>
    <scope>NUCLEOTIDE SEQUENCE [LARGE SCALE GENOMIC DNA]</scope>
    <source>
        <strain evidence="4">cv. Tatra</strain>
        <tissue evidence="3">Young leaves</tissue>
    </source>
</reference>
<feature type="domain" description="Replication protein A OB" evidence="2">
    <location>
        <begin position="11"/>
        <end position="50"/>
    </location>
</feature>
<dbReference type="GO" id="GO:0003677">
    <property type="term" value="F:DNA binding"/>
    <property type="evidence" value="ECO:0007669"/>
    <property type="project" value="UniProtKB-KW"/>
</dbReference>
<evidence type="ECO:0000259" key="2">
    <source>
        <dbReference type="Pfam" id="PF16900"/>
    </source>
</evidence>
<dbReference type="InterPro" id="IPR031657">
    <property type="entry name" value="REPA_OB_2"/>
</dbReference>
<organism evidence="3 4">
    <name type="scientific">Trifolium pratense</name>
    <name type="common">Red clover</name>
    <dbReference type="NCBI Taxonomy" id="57577"/>
    <lineage>
        <taxon>Eukaryota</taxon>
        <taxon>Viridiplantae</taxon>
        <taxon>Streptophyta</taxon>
        <taxon>Embryophyta</taxon>
        <taxon>Tracheophyta</taxon>
        <taxon>Spermatophyta</taxon>
        <taxon>Magnoliopsida</taxon>
        <taxon>eudicotyledons</taxon>
        <taxon>Gunneridae</taxon>
        <taxon>Pentapetalae</taxon>
        <taxon>rosids</taxon>
        <taxon>fabids</taxon>
        <taxon>Fabales</taxon>
        <taxon>Fabaceae</taxon>
        <taxon>Papilionoideae</taxon>
        <taxon>50 kb inversion clade</taxon>
        <taxon>NPAAA clade</taxon>
        <taxon>Hologalegina</taxon>
        <taxon>IRL clade</taxon>
        <taxon>Trifolieae</taxon>
        <taxon>Trifolium</taxon>
    </lineage>
</organism>
<keyword evidence="1 3" id="KW-0238">DNA-binding</keyword>
<evidence type="ECO:0000313" key="4">
    <source>
        <dbReference type="Proteomes" id="UP000236291"/>
    </source>
</evidence>
<protein>
    <submittedName>
        <fullName evidence="3">Replication protein A 70 kDa DNA-binding subunit</fullName>
    </submittedName>
</protein>
<name>A0A2K3KKY9_TRIPR</name>
<sequence length="50" mass="5534">MTLNENSEVEEVPKKLDVVGVVKSVSSTMSIRRKSNNESVAKRDITIADE</sequence>
<comment type="caution">
    <text evidence="3">The sequence shown here is derived from an EMBL/GenBank/DDBJ whole genome shotgun (WGS) entry which is preliminary data.</text>
</comment>
<dbReference type="Gene3D" id="2.40.50.140">
    <property type="entry name" value="Nucleic acid-binding proteins"/>
    <property type="match status" value="1"/>
</dbReference>
<gene>
    <name evidence="3" type="ORF">L195_g055363</name>
</gene>
<dbReference type="SUPFAM" id="SSF50249">
    <property type="entry name" value="Nucleic acid-binding proteins"/>
    <property type="match status" value="1"/>
</dbReference>